<reference evidence="1 2" key="1">
    <citation type="submission" date="2015-08" db="EMBL/GenBank/DDBJ databases">
        <title>Next Generation Sequencing and Analysis of the Genome of Puccinia sorghi L Schw, the Causal Agent of Maize Common Rust.</title>
        <authorList>
            <person name="Rochi L."/>
            <person name="Burguener G."/>
            <person name="Darino M."/>
            <person name="Turjanski A."/>
            <person name="Kreff E."/>
            <person name="Dieguez M.J."/>
            <person name="Sacco F."/>
        </authorList>
    </citation>
    <scope>NUCLEOTIDE SEQUENCE [LARGE SCALE GENOMIC DNA]</scope>
    <source>
        <strain evidence="1 2">RO10H11247</strain>
    </source>
</reference>
<organism evidence="1 2">
    <name type="scientific">Puccinia sorghi</name>
    <dbReference type="NCBI Taxonomy" id="27349"/>
    <lineage>
        <taxon>Eukaryota</taxon>
        <taxon>Fungi</taxon>
        <taxon>Dikarya</taxon>
        <taxon>Basidiomycota</taxon>
        <taxon>Pucciniomycotina</taxon>
        <taxon>Pucciniomycetes</taxon>
        <taxon>Pucciniales</taxon>
        <taxon>Pucciniaceae</taxon>
        <taxon>Puccinia</taxon>
    </lineage>
</organism>
<evidence type="ECO:0000313" key="1">
    <source>
        <dbReference type="EMBL" id="KNZ52914.1"/>
    </source>
</evidence>
<name>A0A0L6UWP6_9BASI</name>
<accession>A0A0L6UWP6</accession>
<dbReference type="AlphaFoldDB" id="A0A0L6UWP6"/>
<evidence type="ECO:0000313" key="2">
    <source>
        <dbReference type="Proteomes" id="UP000037035"/>
    </source>
</evidence>
<proteinExistence type="predicted"/>
<sequence length="198" mass="21371">MLCPPPPCFFCFSDFAPGALLFGSAESSISNIASMKGYLMPRCSRSSMSTPIALQDCYAAQAAREEDSSMQRLRYILVRSRDCPSTPPTPSSSLVPSPNLSAPAPYASFLLSHQHIPLIPADVGDISSNVSPRVIADLTLSWLVFREQITVSQVEQKNDDPGDQQSPGIVCFFKKNRNAAALFGPVGRVLSACSNQVE</sequence>
<keyword evidence="2" id="KW-1185">Reference proteome</keyword>
<dbReference type="Proteomes" id="UP000037035">
    <property type="component" value="Unassembled WGS sequence"/>
</dbReference>
<comment type="caution">
    <text evidence="1">The sequence shown here is derived from an EMBL/GenBank/DDBJ whole genome shotgun (WGS) entry which is preliminary data.</text>
</comment>
<dbReference type="OrthoDB" id="2502454at2759"/>
<dbReference type="EMBL" id="LAVV01008391">
    <property type="protein sequence ID" value="KNZ52914.1"/>
    <property type="molecule type" value="Genomic_DNA"/>
</dbReference>
<protein>
    <submittedName>
        <fullName evidence="1">Uncharacterized protein</fullName>
    </submittedName>
</protein>
<gene>
    <name evidence="1" type="ORF">VP01_33g7</name>
</gene>
<dbReference type="VEuPathDB" id="FungiDB:VP01_33g7"/>